<protein>
    <recommendedName>
        <fullName evidence="3">CBS domain-containing protein</fullName>
    </recommendedName>
</protein>
<comment type="caution">
    <text evidence="4">The sequence shown here is derived from an EMBL/GenBank/DDBJ whole genome shotgun (WGS) entry which is preliminary data.</text>
</comment>
<dbReference type="PROSITE" id="PS51371">
    <property type="entry name" value="CBS"/>
    <property type="match status" value="1"/>
</dbReference>
<organism evidence="4 5">
    <name type="scientific">[Myrmecia] bisecta</name>
    <dbReference type="NCBI Taxonomy" id="41462"/>
    <lineage>
        <taxon>Eukaryota</taxon>
        <taxon>Viridiplantae</taxon>
        <taxon>Chlorophyta</taxon>
        <taxon>core chlorophytes</taxon>
        <taxon>Trebouxiophyceae</taxon>
        <taxon>Trebouxiales</taxon>
        <taxon>Trebouxiaceae</taxon>
        <taxon>Myrmecia</taxon>
    </lineage>
</organism>
<name>A0AAW1R817_9CHLO</name>
<dbReference type="InterPro" id="IPR051257">
    <property type="entry name" value="Diverse_CBS-Domain"/>
</dbReference>
<evidence type="ECO:0000313" key="5">
    <source>
        <dbReference type="Proteomes" id="UP001489004"/>
    </source>
</evidence>
<dbReference type="SMART" id="SM00116">
    <property type="entry name" value="CBS"/>
    <property type="match status" value="2"/>
</dbReference>
<accession>A0AAW1R817</accession>
<keyword evidence="5" id="KW-1185">Reference proteome</keyword>
<dbReference type="EMBL" id="JALJOR010000001">
    <property type="protein sequence ID" value="KAK9829774.1"/>
    <property type="molecule type" value="Genomic_DNA"/>
</dbReference>
<evidence type="ECO:0000313" key="4">
    <source>
        <dbReference type="EMBL" id="KAK9829774.1"/>
    </source>
</evidence>
<dbReference type="InterPro" id="IPR000644">
    <property type="entry name" value="CBS_dom"/>
</dbReference>
<dbReference type="Proteomes" id="UP001489004">
    <property type="component" value="Unassembled WGS sequence"/>
</dbReference>
<proteinExistence type="predicted"/>
<evidence type="ECO:0000259" key="3">
    <source>
        <dbReference type="PROSITE" id="PS51371"/>
    </source>
</evidence>
<sequence length="217" mass="23120">MASLLSGQISARPVLHTGLTGSAKARQVRNASTAGFLTVPAAARPVPALRASNEPIGDLTGEWPVNWSLASYEDVSQFFQDKLFKEGASPGTTLGEVMSTRLTTTTPDTKLESVAHLFEDISGLPVVKSKEDPILIGVLSKKDLEKGGKIVKDVYSHPPIAATTSNNVAHAACLMLKHKVHRIPIVDDKAKLVGIVTRTDIFTALALEVGDTEVLTE</sequence>
<gene>
    <name evidence="4" type="ORF">WJX72_007821</name>
</gene>
<dbReference type="AlphaFoldDB" id="A0AAW1R817"/>
<dbReference type="Pfam" id="PF00571">
    <property type="entry name" value="CBS"/>
    <property type="match status" value="2"/>
</dbReference>
<keyword evidence="1 2" id="KW-0129">CBS domain</keyword>
<evidence type="ECO:0000256" key="2">
    <source>
        <dbReference type="PROSITE-ProRule" id="PRU00703"/>
    </source>
</evidence>
<dbReference type="PANTHER" id="PTHR43080">
    <property type="entry name" value="CBS DOMAIN-CONTAINING PROTEIN CBSX3, MITOCHONDRIAL"/>
    <property type="match status" value="1"/>
</dbReference>
<dbReference type="Gene3D" id="3.10.580.10">
    <property type="entry name" value="CBS-domain"/>
    <property type="match status" value="2"/>
</dbReference>
<dbReference type="PANTHER" id="PTHR43080:SF29">
    <property type="entry name" value="OS02G0818000 PROTEIN"/>
    <property type="match status" value="1"/>
</dbReference>
<evidence type="ECO:0000256" key="1">
    <source>
        <dbReference type="ARBA" id="ARBA00023122"/>
    </source>
</evidence>
<dbReference type="SUPFAM" id="SSF54631">
    <property type="entry name" value="CBS-domain pair"/>
    <property type="match status" value="1"/>
</dbReference>
<feature type="domain" description="CBS" evidence="3">
    <location>
        <begin position="155"/>
        <end position="212"/>
    </location>
</feature>
<dbReference type="InterPro" id="IPR046342">
    <property type="entry name" value="CBS_dom_sf"/>
</dbReference>
<reference evidence="4 5" key="1">
    <citation type="journal article" date="2024" name="Nat. Commun.">
        <title>Phylogenomics reveals the evolutionary origins of lichenization in chlorophyte algae.</title>
        <authorList>
            <person name="Puginier C."/>
            <person name="Libourel C."/>
            <person name="Otte J."/>
            <person name="Skaloud P."/>
            <person name="Haon M."/>
            <person name="Grisel S."/>
            <person name="Petersen M."/>
            <person name="Berrin J.G."/>
            <person name="Delaux P.M."/>
            <person name="Dal Grande F."/>
            <person name="Keller J."/>
        </authorList>
    </citation>
    <scope>NUCLEOTIDE SEQUENCE [LARGE SCALE GENOMIC DNA]</scope>
    <source>
        <strain evidence="4 5">SAG 2043</strain>
    </source>
</reference>